<comment type="subcellular location">
    <subcellularLocation>
        <location evidence="1">Virion</location>
    </subcellularLocation>
</comment>
<evidence type="ECO:0000256" key="7">
    <source>
        <dbReference type="ARBA" id="ARBA00035110"/>
    </source>
</evidence>
<evidence type="ECO:0000256" key="4">
    <source>
        <dbReference type="ARBA" id="ARBA00022844"/>
    </source>
</evidence>
<keyword evidence="2" id="KW-0945">Host-virus interaction</keyword>
<proteinExistence type="inferred from homology"/>
<evidence type="ECO:0000256" key="1">
    <source>
        <dbReference type="ARBA" id="ARBA00004328"/>
    </source>
</evidence>
<name>A0ABY3SUQ8_9VIRU</name>
<evidence type="ECO:0000256" key="6">
    <source>
        <dbReference type="ARBA" id="ARBA00023296"/>
    </source>
</evidence>
<dbReference type="InterPro" id="IPR005563">
    <property type="entry name" value="A_protein"/>
</dbReference>
<evidence type="ECO:0000256" key="3">
    <source>
        <dbReference type="ARBA" id="ARBA00022804"/>
    </source>
</evidence>
<evidence type="ECO:0000313" key="8">
    <source>
        <dbReference type="EMBL" id="UJQ85293.1"/>
    </source>
</evidence>
<evidence type="ECO:0000256" key="5">
    <source>
        <dbReference type="ARBA" id="ARBA00023104"/>
    </source>
</evidence>
<reference evidence="8" key="2">
    <citation type="journal article" date="2022" name="Nat. Microbiol.">
        <title>RNA viromes from terrestrial sites across China expand environmental viral diversity.</title>
        <authorList>
            <person name="Chiapello M."/>
            <person name="Rodriguez-Romero J."/>
            <person name="Ayllon M.A."/>
            <person name="Turina M."/>
        </authorList>
    </citation>
    <scope>NUCLEOTIDE SEQUENCE</scope>
    <source>
        <strain evidence="8">R30-k141_244159</strain>
    </source>
</reference>
<accession>A0ABY3SUQ8</accession>
<organism evidence="8 9">
    <name type="scientific">Leviviridae sp</name>
    <dbReference type="NCBI Taxonomy" id="2027243"/>
    <lineage>
        <taxon>Viruses</taxon>
        <taxon>Riboviria</taxon>
        <taxon>Orthornavirae</taxon>
        <taxon>Lenarviricota</taxon>
        <taxon>Leviviricetes</taxon>
        <taxon>Norzivirales</taxon>
        <taxon>Fiersviridae</taxon>
    </lineage>
</organism>
<dbReference type="Proteomes" id="UP001059933">
    <property type="component" value="Segment"/>
</dbReference>
<sequence>MYVSSPYRAEAGTTTVLVTQNVRMSSTDISNTEGEAIAKKDNFTYAFARLSRVSRRELMSSGRTGYKSFNNTSYKAYYRNSRANGHVYRLKVGTTSYNNGKFICEAIPFGIGWTGEFNTSGYNDESVYLDPYGSSLHVIALANRAVIWNNINQCEAEAKLKLLRDQFDMAEFLSGLPDTVRMIAEQTMRFIYAWRNVRNGNFRVAAKFLGITRKNLNFKTASSAWLEFQYGWKPILSDIVGGMAYVNKLLNEPGPHVKVTRRTFKTLTYRKLEPNTVWLDTSCKTEAWTSCEVKFKGRISEPNIALLNSLALLNPAYSAWVSTPFSFVVDWMIPVGNWLQALTSSLGLDFVSGYRTMRTHGTISATVTKPGLNRDPPSIAVYRRDFGSASCNIGVAWIDRFKYSAWPIPKLYFRFPFSSNERIASAIALTRSTVRLRG</sequence>
<evidence type="ECO:0000313" key="9">
    <source>
        <dbReference type="Proteomes" id="UP001059933"/>
    </source>
</evidence>
<dbReference type="Pfam" id="PF03863">
    <property type="entry name" value="Phage_mat-A"/>
    <property type="match status" value="1"/>
</dbReference>
<evidence type="ECO:0000256" key="2">
    <source>
        <dbReference type="ARBA" id="ARBA00022581"/>
    </source>
</evidence>
<keyword evidence="3" id="KW-1161">Viral attachment to host cell</keyword>
<keyword evidence="6" id="KW-1160">Virus entry into host cell</keyword>
<dbReference type="EMBL" id="MZ679616">
    <property type="protein sequence ID" value="UJQ85293.1"/>
    <property type="molecule type" value="Genomic_RNA"/>
</dbReference>
<keyword evidence="9" id="KW-1185">Reference proteome</keyword>
<comment type="similarity">
    <text evidence="7">Belongs to the Leviviricetes maturation protein family.</text>
</comment>
<keyword evidence="5" id="KW-1175">Viral attachment to host cell pilus</keyword>
<reference evidence="8" key="1">
    <citation type="submission" date="2021-05" db="EMBL/GenBank/DDBJ databases">
        <authorList>
            <person name="Chen Y.-M."/>
            <person name="Zhang Y.-Z."/>
        </authorList>
    </citation>
    <scope>NUCLEOTIDE SEQUENCE</scope>
    <source>
        <strain evidence="8">R30-k141_244159</strain>
    </source>
</reference>
<protein>
    <submittedName>
        <fullName evidence="8">Maturation/attachment protein</fullName>
    </submittedName>
</protein>
<keyword evidence="4" id="KW-0946">Virion</keyword>